<protein>
    <submittedName>
        <fullName evidence="3">Porin</fullName>
    </submittedName>
</protein>
<dbReference type="Pfam" id="PF16930">
    <property type="entry name" value="Porin_5"/>
    <property type="match status" value="1"/>
</dbReference>
<evidence type="ECO:0000313" key="3">
    <source>
        <dbReference type="EMBL" id="MFC5456734.1"/>
    </source>
</evidence>
<reference evidence="4" key="1">
    <citation type="journal article" date="2019" name="Int. J. Syst. Evol. Microbiol.">
        <title>The Global Catalogue of Microorganisms (GCM) 10K type strain sequencing project: providing services to taxonomists for standard genome sequencing and annotation.</title>
        <authorList>
            <consortium name="The Broad Institute Genomics Platform"/>
            <consortium name="The Broad Institute Genome Sequencing Center for Infectious Disease"/>
            <person name="Wu L."/>
            <person name="Ma J."/>
        </authorList>
    </citation>
    <scope>NUCLEOTIDE SEQUENCE [LARGE SCALE GENOMIC DNA]</scope>
    <source>
        <strain evidence="4">CGMCC 4.1469</strain>
    </source>
</reference>
<sequence>MLTPKQVWRRTYACFTASLLAALQPSLMLAAEPTLPEPLPLLAENAAAAPAAAAAGVPAPIAADPAAGAAVLPDPNGAAPQPILNAPSQNVTLNLINRLVQKGILTHAEASDLIKGAEEDAAFAKAQAQALAETQAAVVAQNAMPPVQPDAEEVRVTYIPEAVKNQIRDQLRTEVLAQAREQHWAAPGTVPEWTQRLKIFGDVRTMYQGFSFPDGNNTTGVFPNFNQINTGQPFDVSGTVFSPQLNVNKHRDTYLMRMRLGFDIDLEDGFTAGIRFATGSTNTPVSTNQALAAAGPGGQGGQGGNFAKYQLWLDRAFVKYDASLAQDSHIAFWLGRFDNLFMTSSEIMWDEDVALDGVAFKLDNSWTPNFKTWLSGGAFTVFNTALNFPDNSPNKAASYDKYLFAAQFGVEFKPADDIEVKMGIAYYDWKNIEGRLSDPFVPLNNVDAGSTDDSRPLFAQKGNTYRPIRNITPSALNGFGTTNQFQYFGLATPFRQIAWSGRMDFNYWEPMQVSLLGEFVKNMAFNRANINSVAVNNRTGGGTGNFAGGDTAWYMGVNVGKPYSLFNERGDWNMGVGYRYVESDAVVDGFTDSNFGGGGTNMKGYTLSAAMALSKATAIRLSYMTAAQIAGPTLRSDVVMFDLTAKF</sequence>
<accession>A0ABW0KTR6</accession>
<evidence type="ECO:0000313" key="4">
    <source>
        <dbReference type="Proteomes" id="UP001596052"/>
    </source>
</evidence>
<keyword evidence="4" id="KW-1185">Reference proteome</keyword>
<gene>
    <name evidence="3" type="ORF">ACFQDI_17845</name>
</gene>
<keyword evidence="2" id="KW-0732">Signal</keyword>
<proteinExistence type="predicted"/>
<dbReference type="RefSeq" id="WP_377169280.1">
    <property type="nucleotide sequence ID" value="NZ_JBHSMQ010000007.1"/>
</dbReference>
<keyword evidence="1" id="KW-0175">Coiled coil</keyword>
<feature type="chain" id="PRO_5047028928" evidence="2">
    <location>
        <begin position="31"/>
        <end position="647"/>
    </location>
</feature>
<dbReference type="Proteomes" id="UP001596052">
    <property type="component" value="Unassembled WGS sequence"/>
</dbReference>
<feature type="coiled-coil region" evidence="1">
    <location>
        <begin position="107"/>
        <end position="134"/>
    </location>
</feature>
<organism evidence="3 4">
    <name type="scientific">Prosthecobacter fluviatilis</name>
    <dbReference type="NCBI Taxonomy" id="445931"/>
    <lineage>
        <taxon>Bacteria</taxon>
        <taxon>Pseudomonadati</taxon>
        <taxon>Verrucomicrobiota</taxon>
        <taxon>Verrucomicrobiia</taxon>
        <taxon>Verrucomicrobiales</taxon>
        <taxon>Verrucomicrobiaceae</taxon>
        <taxon>Prosthecobacter</taxon>
    </lineage>
</organism>
<dbReference type="EMBL" id="JBHSMQ010000007">
    <property type="protein sequence ID" value="MFC5456734.1"/>
    <property type="molecule type" value="Genomic_DNA"/>
</dbReference>
<evidence type="ECO:0000256" key="1">
    <source>
        <dbReference type="SAM" id="Coils"/>
    </source>
</evidence>
<name>A0ABW0KTR6_9BACT</name>
<feature type="signal peptide" evidence="2">
    <location>
        <begin position="1"/>
        <end position="30"/>
    </location>
</feature>
<comment type="caution">
    <text evidence="3">The sequence shown here is derived from an EMBL/GenBank/DDBJ whole genome shotgun (WGS) entry which is preliminary data.</text>
</comment>
<evidence type="ECO:0000256" key="2">
    <source>
        <dbReference type="SAM" id="SignalP"/>
    </source>
</evidence>
<dbReference type="InterPro" id="IPR032638">
    <property type="entry name" value="Porin_5"/>
</dbReference>